<keyword evidence="4 7" id="KW-0547">Nucleotide-binding</keyword>
<reference evidence="10" key="2">
    <citation type="submission" date="2018-04" db="EMBL/GenBank/DDBJ databases">
        <title>OnivRS2 (Oryza nivara Reference Sequence Version 2).</title>
        <authorList>
            <person name="Zhang J."/>
            <person name="Kudrna D."/>
            <person name="Lee S."/>
            <person name="Talag J."/>
            <person name="Rajasekar S."/>
            <person name="Welchert J."/>
            <person name="Hsing Y.-I."/>
            <person name="Wing R.A."/>
        </authorList>
    </citation>
    <scope>NUCLEOTIDE SEQUENCE [LARGE SCALE GENOMIC DNA]</scope>
</reference>
<dbReference type="InterPro" id="IPR001245">
    <property type="entry name" value="Ser-Thr/Tyr_kinase_cat_dom"/>
</dbReference>
<dbReference type="Gramene" id="ONIVA01G15690.1">
    <property type="protein sequence ID" value="ONIVA01G15690.1"/>
    <property type="gene ID" value="ONIVA01G15690"/>
</dbReference>
<dbReference type="PROSITE" id="PS00108">
    <property type="entry name" value="PROTEIN_KINASE_ST"/>
    <property type="match status" value="1"/>
</dbReference>
<evidence type="ECO:0000256" key="5">
    <source>
        <dbReference type="ARBA" id="ARBA00022777"/>
    </source>
</evidence>
<dbReference type="PROSITE" id="PS00107">
    <property type="entry name" value="PROTEIN_KINASE_ATP"/>
    <property type="match status" value="1"/>
</dbReference>
<feature type="domain" description="Protein kinase" evidence="9">
    <location>
        <begin position="381"/>
        <end position="666"/>
    </location>
</feature>
<evidence type="ECO:0000259" key="9">
    <source>
        <dbReference type="PROSITE" id="PS50011"/>
    </source>
</evidence>
<dbReference type="PANTHER" id="PTHR47983">
    <property type="entry name" value="PTO-INTERACTING PROTEIN 1-LIKE"/>
    <property type="match status" value="1"/>
</dbReference>
<dbReference type="STRING" id="4536.A0A0E0FKV7"/>
<dbReference type="GO" id="GO:0005524">
    <property type="term" value="F:ATP binding"/>
    <property type="evidence" value="ECO:0007669"/>
    <property type="project" value="UniProtKB-UniRule"/>
</dbReference>
<accession>A0A0E0FKV7</accession>
<evidence type="ECO:0000256" key="7">
    <source>
        <dbReference type="PROSITE-ProRule" id="PRU10141"/>
    </source>
</evidence>
<dbReference type="InterPro" id="IPR008271">
    <property type="entry name" value="Ser/Thr_kinase_AS"/>
</dbReference>
<keyword evidence="11" id="KW-1185">Reference proteome</keyword>
<keyword evidence="5" id="KW-0418">Kinase</keyword>
<dbReference type="InterPro" id="IPR017441">
    <property type="entry name" value="Protein_kinase_ATP_BS"/>
</dbReference>
<keyword evidence="6 7" id="KW-0067">ATP-binding</keyword>
<dbReference type="Gene3D" id="1.10.510.10">
    <property type="entry name" value="Transferase(Phosphotransferase) domain 1"/>
    <property type="match status" value="3"/>
</dbReference>
<dbReference type="PROSITE" id="PS50011">
    <property type="entry name" value="PROTEIN_KINASE_DOM"/>
    <property type="match status" value="3"/>
</dbReference>
<name>A0A0E0FKV7_ORYNI</name>
<dbReference type="FunFam" id="3.30.200.20:FF:000650">
    <property type="entry name" value="PTI1-like tyrosine-protein kinase 3"/>
    <property type="match status" value="1"/>
</dbReference>
<dbReference type="OMA" id="VDPMTNG"/>
<keyword evidence="1" id="KW-0723">Serine/threonine-protein kinase</keyword>
<dbReference type="SMART" id="SM00220">
    <property type="entry name" value="S_TKc"/>
    <property type="match status" value="2"/>
</dbReference>
<dbReference type="FunFam" id="1.10.510.10:FF:000474">
    <property type="entry name" value="Wall-associated receptor kinase 3"/>
    <property type="match status" value="1"/>
</dbReference>
<dbReference type="eggNOG" id="KOG1187">
    <property type="taxonomic scope" value="Eukaryota"/>
</dbReference>
<dbReference type="Proteomes" id="UP000006591">
    <property type="component" value="Chromosome 1"/>
</dbReference>
<dbReference type="InterPro" id="IPR000719">
    <property type="entry name" value="Prot_kinase_dom"/>
</dbReference>
<dbReference type="GO" id="GO:0004674">
    <property type="term" value="F:protein serine/threonine kinase activity"/>
    <property type="evidence" value="ECO:0007669"/>
    <property type="project" value="UniProtKB-KW"/>
</dbReference>
<dbReference type="Gene3D" id="3.30.200.20">
    <property type="entry name" value="Phosphorylase Kinase, domain 1"/>
    <property type="match status" value="3"/>
</dbReference>
<dbReference type="AlphaFoldDB" id="A0A0E0FKV7"/>
<evidence type="ECO:0000256" key="4">
    <source>
        <dbReference type="ARBA" id="ARBA00022741"/>
    </source>
</evidence>
<evidence type="ECO:0000256" key="8">
    <source>
        <dbReference type="SAM" id="MobiDB-lite"/>
    </source>
</evidence>
<keyword evidence="3" id="KW-0808">Transferase</keyword>
<evidence type="ECO:0000256" key="2">
    <source>
        <dbReference type="ARBA" id="ARBA00022553"/>
    </source>
</evidence>
<dbReference type="FunFam" id="3.30.200.20:FF:000797">
    <property type="entry name" value="PTI1-like tyrosine-protein kinase 3"/>
    <property type="match status" value="1"/>
</dbReference>
<feature type="region of interest" description="Disordered" evidence="8">
    <location>
        <begin position="928"/>
        <end position="955"/>
    </location>
</feature>
<feature type="binding site" evidence="7">
    <location>
        <position position="95"/>
    </location>
    <ligand>
        <name>ATP</name>
        <dbReference type="ChEBI" id="CHEBI:30616"/>
    </ligand>
</feature>
<dbReference type="Pfam" id="PF07714">
    <property type="entry name" value="PK_Tyr_Ser-Thr"/>
    <property type="match status" value="3"/>
</dbReference>
<evidence type="ECO:0000313" key="10">
    <source>
        <dbReference type="EnsemblPlants" id="ONIVA01G15690.1"/>
    </source>
</evidence>
<feature type="domain" description="Protein kinase" evidence="9">
    <location>
        <begin position="67"/>
        <end position="335"/>
    </location>
</feature>
<dbReference type="EnsemblPlants" id="ONIVA01G15690.1">
    <property type="protein sequence ID" value="ONIVA01G15690.1"/>
    <property type="gene ID" value="ONIVA01G15690"/>
</dbReference>
<dbReference type="PANTHER" id="PTHR47983:SF3">
    <property type="entry name" value="OS05G0135800 PROTEIN"/>
    <property type="match status" value="1"/>
</dbReference>
<sequence length="1254" mass="139742">MESCVCACAWPTAPTLVALFATGYEEGVAEAPHDVDPMTNGHVVFQRVENNCSLRYFTENEIRQITRGYSILLGKGSFGKVYKGMLDGRCPVAVKRYIHGTRKEEFAKEVIVHSQINHKNVVRLLGCCTEENALMIVMEFICNGNLNDILHCSNTNGRVPFSLGKRLDIAIEVAEVLWCMHSMYNPVLHGDIKPANILVDENLSPKLSDFGIARLLCANGAQHTNNIIGSIGYVDPAFCMNGILTPKSDVYSFGVVLLEIITRKKAVDGTITLAQRFTEAVEQGKKVMHLFDEDINNTKNMNFLEDIGKLAVKCLRREVEVRPEMVEVATSLRMIRKALEEEEGNLIQQNISAPSNSIPSKNVKSSAQQFGNLKIFKQEEIKLMTKNYSMKFREEFCERLYNGVIGTTHAVIVKQVRTSSESDRMMFLKTMSILSQKYHKNIANVAGFHLGDSISECVYESCCDLSQGNDGHVCFCNRNLYDIICTREKLPLHLRLSIAVQCAEGLVHIHSLLAENPDSHSTGLLGNFRSINIFLDKNFVPKVFNSNLSTFLGLSVMQKHTASVDRPNDQRSQIYYLDGRDISGQLFNPKSDVYSFGAVLLELITWKTVRYMSSGRVHMLTKDFLDTYRIDHSAAISFGKKVYDEQASGDNKPNQHVAPPLTKKFVKTPPTIVSIIPLNILEKITSNFSNDALIGEGPDARVFFGELSGGQKSAIKKLDPNEKIVVQVLTISRMLKHDNIVQILGYFIEGENRVLAYEYAPKGSLHDILHEGVRGAQPGTPLSWEQRVKIALSAAKGLEFLHEKAVPPVIHTNIRSNNIFIFGNDVAKIGDLGVSKQLYPESDNDYYNTRLYPLRSFGYDAIAPETVQCKERYLRFGAVLLELLTGRKVVDYSLPRFQQSLITWATPRLSEDKVKQCVDPKLGGAFPLKAVAKPPPPRLSSTPPPSRPAPSLSLSRRRPPLLLPLVPPPPLPRAAAVASSSPPPPPTNHIFSWGFCGSWARRGDEGDGGWVGGFGAGGEVGGGVAQALLRAFTLWDNLSPEDLELLVRDIECRLPLPTVKLVSESSVLKVEERSVVEQGAEGHFGGEASRYPFSRWRLGLAALILKGVSKPFQYSNVMNKVTAGVHLGSCAFAKKNVQPTTDLKKYIEAIKRFLHHSSSFYAVTINSTFIKQDRVYFTKEFSQNYIKPLMEGQPAWRLLLMSCEDHMGIHSYLMIMLLLPVNKLITIRIGRFPPLELLPCLLVLHLRCLLSIVH</sequence>
<organism evidence="10">
    <name type="scientific">Oryza nivara</name>
    <name type="common">Indian wild rice</name>
    <name type="synonym">Oryza sativa f. spontanea</name>
    <dbReference type="NCBI Taxonomy" id="4536"/>
    <lineage>
        <taxon>Eukaryota</taxon>
        <taxon>Viridiplantae</taxon>
        <taxon>Streptophyta</taxon>
        <taxon>Embryophyta</taxon>
        <taxon>Tracheophyta</taxon>
        <taxon>Spermatophyta</taxon>
        <taxon>Magnoliopsida</taxon>
        <taxon>Liliopsida</taxon>
        <taxon>Poales</taxon>
        <taxon>Poaceae</taxon>
        <taxon>BOP clade</taxon>
        <taxon>Oryzoideae</taxon>
        <taxon>Oryzeae</taxon>
        <taxon>Oryzinae</taxon>
        <taxon>Oryza</taxon>
    </lineage>
</organism>
<dbReference type="InterPro" id="IPR052101">
    <property type="entry name" value="Plant_StressResp_Kinase"/>
</dbReference>
<evidence type="ECO:0000256" key="1">
    <source>
        <dbReference type="ARBA" id="ARBA00022527"/>
    </source>
</evidence>
<evidence type="ECO:0000313" key="11">
    <source>
        <dbReference type="Proteomes" id="UP000006591"/>
    </source>
</evidence>
<proteinExistence type="predicted"/>
<feature type="compositionally biased region" description="Pro residues" evidence="8">
    <location>
        <begin position="933"/>
        <end position="948"/>
    </location>
</feature>
<protein>
    <recommendedName>
        <fullName evidence="9">Protein kinase domain-containing protein</fullName>
    </recommendedName>
</protein>
<reference evidence="10" key="1">
    <citation type="submission" date="2015-04" db="UniProtKB">
        <authorList>
            <consortium name="EnsemblPlants"/>
        </authorList>
    </citation>
    <scope>IDENTIFICATION</scope>
    <source>
        <strain evidence="10">SL10</strain>
    </source>
</reference>
<dbReference type="InterPro" id="IPR011009">
    <property type="entry name" value="Kinase-like_dom_sf"/>
</dbReference>
<evidence type="ECO:0000256" key="6">
    <source>
        <dbReference type="ARBA" id="ARBA00022840"/>
    </source>
</evidence>
<evidence type="ECO:0000256" key="3">
    <source>
        <dbReference type="ARBA" id="ARBA00022679"/>
    </source>
</evidence>
<keyword evidence="2" id="KW-0597">Phosphoprotein</keyword>
<dbReference type="SUPFAM" id="SSF56112">
    <property type="entry name" value="Protein kinase-like (PK-like)"/>
    <property type="match status" value="3"/>
</dbReference>
<feature type="domain" description="Protein kinase" evidence="9">
    <location>
        <begin position="688"/>
        <end position="992"/>
    </location>
</feature>